<dbReference type="EMBL" id="PNIQ01000417">
    <property type="protein sequence ID" value="PMP82805.1"/>
    <property type="molecule type" value="Genomic_DNA"/>
</dbReference>
<dbReference type="Gene3D" id="3.20.20.80">
    <property type="entry name" value="Glycosidases"/>
    <property type="match status" value="1"/>
</dbReference>
<comment type="caution">
    <text evidence="1">The sequence shown here is derived from an EMBL/GenBank/DDBJ whole genome shotgun (WGS) entry which is preliminary data.</text>
</comment>
<evidence type="ECO:0000313" key="2">
    <source>
        <dbReference type="Proteomes" id="UP000243376"/>
    </source>
</evidence>
<organism evidence="1 2">
    <name type="scientific">Chloroflexus aggregans</name>
    <dbReference type="NCBI Taxonomy" id="152260"/>
    <lineage>
        <taxon>Bacteria</taxon>
        <taxon>Bacillati</taxon>
        <taxon>Chloroflexota</taxon>
        <taxon>Chloroflexia</taxon>
        <taxon>Chloroflexales</taxon>
        <taxon>Chloroflexineae</taxon>
        <taxon>Chloroflexaceae</taxon>
        <taxon>Chloroflexus</taxon>
    </lineage>
</organism>
<dbReference type="AlphaFoldDB" id="A0A2J6X797"/>
<dbReference type="PANTHER" id="PTHR10357:SF179">
    <property type="entry name" value="NEUTRAL AND BASIC AMINO ACID TRANSPORT PROTEIN RBAT"/>
    <property type="match status" value="1"/>
</dbReference>
<gene>
    <name evidence="1" type="ORF">C0184_06385</name>
</gene>
<name>A0A2J6X797_9CHLR</name>
<accession>A0A2J6X797</accession>
<dbReference type="GO" id="GO:0004556">
    <property type="term" value="F:alpha-amylase activity"/>
    <property type="evidence" value="ECO:0007669"/>
    <property type="project" value="TreeGrafter"/>
</dbReference>
<dbReference type="GO" id="GO:0009313">
    <property type="term" value="P:oligosaccharide catabolic process"/>
    <property type="evidence" value="ECO:0007669"/>
    <property type="project" value="TreeGrafter"/>
</dbReference>
<proteinExistence type="predicted"/>
<dbReference type="SUPFAM" id="SSF51445">
    <property type="entry name" value="(Trans)glycosidases"/>
    <property type="match status" value="1"/>
</dbReference>
<protein>
    <submittedName>
        <fullName evidence="1">Alpha-amylase</fullName>
    </submittedName>
</protein>
<evidence type="ECO:0000313" key="1">
    <source>
        <dbReference type="EMBL" id="PMP82805.1"/>
    </source>
</evidence>
<dbReference type="PANTHER" id="PTHR10357">
    <property type="entry name" value="ALPHA-AMYLASE FAMILY MEMBER"/>
    <property type="match status" value="1"/>
</dbReference>
<sequence>MQYELYEQSDQIILRTDTYELGWSTENGVLVRLQQHDSPNILGFGPAITGIDIALGSPTGWITTQTFARYIWHRLSMQEHRPVMTIIIGLGPLKLFDHYRIDGEVIERWIEIENVSGDDLRLYGVRMIVPNVRVGDPHRCTFDAPGNSVRPRTPLTIAAGQDRNVLPRRFFAPGLRGGSAFEPSPTQGAGVMALYDNELPLTLLCWYIGDDEAALPYVMGNGTAVSLAYEVAVTGWLRSEQRLRVGTQWIGLQRRSWPAALAVYRARTSLPQPPAAWLRDAILYVTDLRQHGGAAVLAAQLSELKALGIDTLCILPWHTVGERPHLIGDLERIDPACGDQVAIRQLIETAHHHGMRVLLDIAMQGCAPDSRYLSEHPEWFVRDDAGAFVIGVPTDAPAAARHPGVGLPTNGYHFDWTRTDWRLYWQQWVIAQIDRFALDGLRIIAPYQAAPAWIRRPPLRASSGTALMVQALREIIAARPSLSLLCTLSGPHSAHFAGGWFDYPSHHMLIHLAMRRITPAEWCAYQTDYAELYPATYRIGFLEMHDTADCNPLADGLRGSRLVQALWAVMLFSGLTPAIWNGQEIADYYLLPRLLDLWRREPALRHGTVTYQALATAPVEVLTIRRTLGERILTGVVNFNALPSHVLITEPLGNDLLGIFPCSRERRGVGEVVQLAAFGVYCFEG</sequence>
<dbReference type="InterPro" id="IPR017853">
    <property type="entry name" value="GH"/>
</dbReference>
<dbReference type="Proteomes" id="UP000243376">
    <property type="component" value="Unassembled WGS sequence"/>
</dbReference>
<reference evidence="1 2" key="1">
    <citation type="submission" date="2018-01" db="EMBL/GenBank/DDBJ databases">
        <title>Metagenomic assembled genomes from two thermal pools in the Uzon Caldera, Kamchatka, Russia.</title>
        <authorList>
            <person name="Wilkins L."/>
            <person name="Ettinger C."/>
        </authorList>
    </citation>
    <scope>NUCLEOTIDE SEQUENCE [LARGE SCALE GENOMIC DNA]</scope>
    <source>
        <strain evidence="1">ZAV-02</strain>
    </source>
</reference>